<proteinExistence type="predicted"/>
<evidence type="ECO:0000313" key="3">
    <source>
        <dbReference type="Proteomes" id="UP000534286"/>
    </source>
</evidence>
<dbReference type="SUPFAM" id="SSF109854">
    <property type="entry name" value="DinB/YfiT-like putative metalloenzymes"/>
    <property type="match status" value="1"/>
</dbReference>
<name>A0A7W7W8K7_9ACTN</name>
<gene>
    <name evidence="2" type="ORF">FHR32_002717</name>
</gene>
<dbReference type="Proteomes" id="UP000534286">
    <property type="component" value="Unassembled WGS sequence"/>
</dbReference>
<evidence type="ECO:0000313" key="2">
    <source>
        <dbReference type="EMBL" id="MBB4938412.1"/>
    </source>
</evidence>
<accession>A0A7W7W8K7</accession>
<dbReference type="AlphaFoldDB" id="A0A7W7W8K7"/>
<dbReference type="Gene3D" id="1.20.120.450">
    <property type="entry name" value="dinb family like domain"/>
    <property type="match status" value="1"/>
</dbReference>
<evidence type="ECO:0000259" key="1">
    <source>
        <dbReference type="Pfam" id="PF12867"/>
    </source>
</evidence>
<dbReference type="EMBL" id="JACHJU010000001">
    <property type="protein sequence ID" value="MBB4938412.1"/>
    <property type="molecule type" value="Genomic_DNA"/>
</dbReference>
<sequence length="182" mass="20668">MSERGRLRWQLDVSWSLLTLHLEQVTDEEALWEPASNCWSVRQKPDGTWAADWAMPEPEPIPALSVGWVMWHIGFWWSQTYTRCFGESDGVAEQLDWSAAAAGTPWPGDVSSAVKWLNECRDRWIGALESLSETELDSTERSGWFADGTLPLGHVLAWVNIELMKNAAEIGSMRHLRNADRN</sequence>
<dbReference type="RefSeq" id="WP_184754591.1">
    <property type="nucleotide sequence ID" value="NZ_BAABEK010000045.1"/>
</dbReference>
<protein>
    <recommendedName>
        <fullName evidence="1">DinB-like domain-containing protein</fullName>
    </recommendedName>
</protein>
<feature type="domain" description="DinB-like" evidence="1">
    <location>
        <begin position="10"/>
        <end position="170"/>
    </location>
</feature>
<comment type="caution">
    <text evidence="2">The sequence shown here is derived from an EMBL/GenBank/DDBJ whole genome shotgun (WGS) entry which is preliminary data.</text>
</comment>
<keyword evidence="3" id="KW-1185">Reference proteome</keyword>
<reference evidence="2 3" key="1">
    <citation type="submission" date="2020-08" db="EMBL/GenBank/DDBJ databases">
        <title>Sequencing the genomes of 1000 actinobacteria strains.</title>
        <authorList>
            <person name="Klenk H.-P."/>
        </authorList>
    </citation>
    <scope>NUCLEOTIDE SEQUENCE [LARGE SCALE GENOMIC DNA]</scope>
    <source>
        <strain evidence="2 3">DSM 43023</strain>
    </source>
</reference>
<dbReference type="Pfam" id="PF12867">
    <property type="entry name" value="DinB_2"/>
    <property type="match status" value="1"/>
</dbReference>
<dbReference type="InterPro" id="IPR024775">
    <property type="entry name" value="DinB-like"/>
</dbReference>
<dbReference type="InterPro" id="IPR034660">
    <property type="entry name" value="DinB/YfiT-like"/>
</dbReference>
<organism evidence="2 3">
    <name type="scientific">Streptosporangium album</name>
    <dbReference type="NCBI Taxonomy" id="47479"/>
    <lineage>
        <taxon>Bacteria</taxon>
        <taxon>Bacillati</taxon>
        <taxon>Actinomycetota</taxon>
        <taxon>Actinomycetes</taxon>
        <taxon>Streptosporangiales</taxon>
        <taxon>Streptosporangiaceae</taxon>
        <taxon>Streptosporangium</taxon>
    </lineage>
</organism>